<dbReference type="PANTHER" id="PTHR34948:SF2">
    <property type="entry name" value="TRIPHOSPHATE TUNNEL METALLOENZYME 3"/>
    <property type="match status" value="1"/>
</dbReference>
<dbReference type="PANTHER" id="PTHR34948">
    <property type="entry name" value="OS08G0299200 PROTEIN"/>
    <property type="match status" value="1"/>
</dbReference>
<name>A0A7S1X5Q7_9CHLO</name>
<feature type="domain" description="CYTH" evidence="1">
    <location>
        <begin position="1"/>
        <end position="195"/>
    </location>
</feature>
<sequence>MEVEVKLRLPDSTAYDAVAAALEPTWKQDHQQENIFFDGSNQELNSQRAVLRCRFFDVDKRAMLTLKGKMRITDGVGRATEVEEDVDPIAARAFLTDPSLLAKLDSKLMDDCRTNFGFGALVCLGGFNNLRREYEWEGHLLELDRTRFDHGTVYEIEVETTEPEQLRDKLQSFLSDKGISFAQSTTSKFANFIKKTLE</sequence>
<dbReference type="InterPro" id="IPR023577">
    <property type="entry name" value="CYTH_domain"/>
</dbReference>
<accession>A0A7S1X5Q7</accession>
<dbReference type="AlphaFoldDB" id="A0A7S1X5Q7"/>
<dbReference type="CDD" id="cd07374">
    <property type="entry name" value="CYTH-like_Pase"/>
    <property type="match status" value="1"/>
</dbReference>
<dbReference type="SMART" id="SM01118">
    <property type="entry name" value="CYTH"/>
    <property type="match status" value="1"/>
</dbReference>
<reference evidence="2" key="1">
    <citation type="submission" date="2021-01" db="EMBL/GenBank/DDBJ databases">
        <authorList>
            <person name="Corre E."/>
            <person name="Pelletier E."/>
            <person name="Niang G."/>
            <person name="Scheremetjew M."/>
            <person name="Finn R."/>
            <person name="Kale V."/>
            <person name="Holt S."/>
            <person name="Cochrane G."/>
            <person name="Meng A."/>
            <person name="Brown T."/>
            <person name="Cohen L."/>
        </authorList>
    </citation>
    <scope>NUCLEOTIDE SEQUENCE</scope>
    <source>
        <strain evidence="2">PLY429</strain>
    </source>
</reference>
<dbReference type="Pfam" id="PF01928">
    <property type="entry name" value="CYTH"/>
    <property type="match status" value="1"/>
</dbReference>
<dbReference type="InterPro" id="IPR033469">
    <property type="entry name" value="CYTH-like_dom_sf"/>
</dbReference>
<gene>
    <name evidence="2" type="ORF">TCHU04912_LOCUS12211</name>
</gene>
<proteinExistence type="predicted"/>
<dbReference type="Gene3D" id="2.40.320.10">
    <property type="entry name" value="Hypothetical Protein Pfu-838710-001"/>
    <property type="match status" value="1"/>
</dbReference>
<dbReference type="PROSITE" id="PS51707">
    <property type="entry name" value="CYTH"/>
    <property type="match status" value="1"/>
</dbReference>
<evidence type="ECO:0000259" key="1">
    <source>
        <dbReference type="PROSITE" id="PS51707"/>
    </source>
</evidence>
<dbReference type="SUPFAM" id="SSF55154">
    <property type="entry name" value="CYTH-like phosphatases"/>
    <property type="match status" value="1"/>
</dbReference>
<dbReference type="GO" id="GO:0016462">
    <property type="term" value="F:pyrophosphatase activity"/>
    <property type="evidence" value="ECO:0007669"/>
    <property type="project" value="UniProtKB-ARBA"/>
</dbReference>
<evidence type="ECO:0000313" key="2">
    <source>
        <dbReference type="EMBL" id="CAD9209972.1"/>
    </source>
</evidence>
<organism evidence="2">
    <name type="scientific">Tetraselmis chuii</name>
    <dbReference type="NCBI Taxonomy" id="63592"/>
    <lineage>
        <taxon>Eukaryota</taxon>
        <taxon>Viridiplantae</taxon>
        <taxon>Chlorophyta</taxon>
        <taxon>core chlorophytes</taxon>
        <taxon>Chlorodendrophyceae</taxon>
        <taxon>Chlorodendrales</taxon>
        <taxon>Chlorodendraceae</taxon>
        <taxon>Tetraselmis</taxon>
    </lineage>
</organism>
<protein>
    <recommendedName>
        <fullName evidence="1">CYTH domain-containing protein</fullName>
    </recommendedName>
</protein>
<dbReference type="EMBL" id="HBGG01023472">
    <property type="protein sequence ID" value="CAD9209972.1"/>
    <property type="molecule type" value="Transcribed_RNA"/>
</dbReference>